<dbReference type="GO" id="GO:0061630">
    <property type="term" value="F:ubiquitin protein ligase activity"/>
    <property type="evidence" value="ECO:0007669"/>
    <property type="project" value="TreeGrafter"/>
</dbReference>
<evidence type="ECO:0000256" key="2">
    <source>
        <dbReference type="ARBA" id="ARBA00022771"/>
    </source>
</evidence>
<reference evidence="7" key="2">
    <citation type="submission" date="2025-09" db="UniProtKB">
        <authorList>
            <consortium name="Ensembl"/>
        </authorList>
    </citation>
    <scope>IDENTIFICATION</scope>
</reference>
<feature type="domain" description="RING-type" evidence="6">
    <location>
        <begin position="588"/>
        <end position="637"/>
    </location>
</feature>
<evidence type="ECO:0000259" key="6">
    <source>
        <dbReference type="PROSITE" id="PS50089"/>
    </source>
</evidence>
<evidence type="ECO:0000256" key="5">
    <source>
        <dbReference type="SAM" id="MobiDB-lite"/>
    </source>
</evidence>
<evidence type="ECO:0000256" key="1">
    <source>
        <dbReference type="ARBA" id="ARBA00022723"/>
    </source>
</evidence>
<dbReference type="PROSITE" id="PS50089">
    <property type="entry name" value="ZF_RING_2"/>
    <property type="match status" value="1"/>
</dbReference>
<reference evidence="7" key="1">
    <citation type="submission" date="2025-08" db="UniProtKB">
        <authorList>
            <consortium name="Ensembl"/>
        </authorList>
    </citation>
    <scope>IDENTIFICATION</scope>
</reference>
<accession>A0A3B3QX95</accession>
<dbReference type="PANTHER" id="PTHR15710">
    <property type="entry name" value="E3 UBIQUITIN-PROTEIN LIGASE PRAJA"/>
    <property type="match status" value="1"/>
</dbReference>
<keyword evidence="1" id="KW-0479">Metal-binding</keyword>
<dbReference type="GO" id="GO:0016567">
    <property type="term" value="P:protein ubiquitination"/>
    <property type="evidence" value="ECO:0007669"/>
    <property type="project" value="TreeGrafter"/>
</dbReference>
<dbReference type="GO" id="GO:0008270">
    <property type="term" value="F:zinc ion binding"/>
    <property type="evidence" value="ECO:0007669"/>
    <property type="project" value="UniProtKB-KW"/>
</dbReference>
<dbReference type="GeneTree" id="ENSGT00940000154585"/>
<dbReference type="InterPro" id="IPR001841">
    <property type="entry name" value="Znf_RING"/>
</dbReference>
<sequence length="678" mass="74177">MTETDEVGVVYPESCCLPLKEKRYEGFQLVMGQEAGKSAWPKPAGGYQTITGRRYGRRHAYVSFRPTQARRQAELTDGPSAWQGMEMDPVRGGKPLTSKGSISSVLQAIFPVSPNSVHPEEDAKGDVFKMKRAGCVAPPCGRGRDCEPMPLPKLGEISDARGWPMPSEGDVCSSSALSFVNTEPHKAHSSDSDEEAGSDLPLKQLDKEFDQPNAFHSAQQTPSWGGRGPSPRLGAFQRDAEFLCQDGPSFHSRISADEDRDSWAAVLGDAETCGSPVGCDCDPEMTPTEMVVRPKIRKQTDENPKERRRIPPGGETRCGSMPPKESPENFPVYDPQTAGTKSGMWQRTEADASGGTDEDDIWEDLEDYGYKQGAFRKGDDSSQCSEGELSASWTSASSAEKEPSSENESWETLPGFESEPEGRSDGSSLDDVPELRLVSPDQSALEEGELPWPPYHEGAASSSSSSSSDEEADAPSRFVHPGLFMLDGNNNLEDDSSVSEDLDAEWRRLDDLGDGFGMAQAISFVDPQLLTYMALEERLAQAMEVALAHLESLAMDVEPAHPPASDDVIDCLPPITVMEDCHGKEQCCAICCSEYVKDEIVTELPCRHAFHRRCVTLWLQKISAQLHRLAVYCAVFRLCLAVHTLALTCFIKTSQEIGLNKEDWFLVVLALGGGVYNL</sequence>
<dbReference type="Ensembl" id="ENSPKIT00000035318.1">
    <property type="protein sequence ID" value="ENSPKIP00000011177.1"/>
    <property type="gene ID" value="ENSPKIG00000025586.1"/>
</dbReference>
<dbReference type="GO" id="GO:0005737">
    <property type="term" value="C:cytoplasm"/>
    <property type="evidence" value="ECO:0007669"/>
    <property type="project" value="TreeGrafter"/>
</dbReference>
<evidence type="ECO:0000256" key="4">
    <source>
        <dbReference type="PROSITE-ProRule" id="PRU00175"/>
    </source>
</evidence>
<evidence type="ECO:0000313" key="8">
    <source>
        <dbReference type="Proteomes" id="UP000261540"/>
    </source>
</evidence>
<name>A0A3B3QX95_9TELE</name>
<dbReference type="InterPro" id="IPR013083">
    <property type="entry name" value="Znf_RING/FYVE/PHD"/>
</dbReference>
<organism evidence="7 8">
    <name type="scientific">Paramormyrops kingsleyae</name>
    <dbReference type="NCBI Taxonomy" id="1676925"/>
    <lineage>
        <taxon>Eukaryota</taxon>
        <taxon>Metazoa</taxon>
        <taxon>Chordata</taxon>
        <taxon>Craniata</taxon>
        <taxon>Vertebrata</taxon>
        <taxon>Euteleostomi</taxon>
        <taxon>Actinopterygii</taxon>
        <taxon>Neopterygii</taxon>
        <taxon>Teleostei</taxon>
        <taxon>Osteoglossocephala</taxon>
        <taxon>Osteoglossomorpha</taxon>
        <taxon>Osteoglossiformes</taxon>
        <taxon>Mormyridae</taxon>
        <taxon>Paramormyrops</taxon>
    </lineage>
</organism>
<dbReference type="Proteomes" id="UP000261540">
    <property type="component" value="Unplaced"/>
</dbReference>
<dbReference type="PANTHER" id="PTHR15710:SF243">
    <property type="entry name" value="E3 UBIQUITIN-PROTEIN LIGASE PRAJA-2 ISOFORM X1"/>
    <property type="match status" value="1"/>
</dbReference>
<keyword evidence="2 4" id="KW-0863">Zinc-finger</keyword>
<feature type="region of interest" description="Disordered" evidence="5">
    <location>
        <begin position="294"/>
        <end position="475"/>
    </location>
</feature>
<dbReference type="SUPFAM" id="SSF57850">
    <property type="entry name" value="RING/U-box"/>
    <property type="match status" value="1"/>
</dbReference>
<dbReference type="Pfam" id="PF13639">
    <property type="entry name" value="zf-RING_2"/>
    <property type="match status" value="1"/>
</dbReference>
<feature type="compositionally biased region" description="Acidic residues" evidence="5">
    <location>
        <begin position="356"/>
        <end position="367"/>
    </location>
</feature>
<evidence type="ECO:0000256" key="3">
    <source>
        <dbReference type="ARBA" id="ARBA00022833"/>
    </source>
</evidence>
<evidence type="ECO:0000313" key="7">
    <source>
        <dbReference type="Ensembl" id="ENSPKIP00000011177.1"/>
    </source>
</evidence>
<dbReference type="STRING" id="1676925.ENSPKIP00000011177"/>
<protein>
    <submittedName>
        <fullName evidence="7">Praja ring finger ubiquitin ligase 2</fullName>
    </submittedName>
</protein>
<keyword evidence="3" id="KW-0862">Zinc</keyword>
<proteinExistence type="predicted"/>
<dbReference type="Gene3D" id="3.30.40.10">
    <property type="entry name" value="Zinc/RING finger domain, C3HC4 (zinc finger)"/>
    <property type="match status" value="1"/>
</dbReference>
<dbReference type="AlphaFoldDB" id="A0A3B3QX95"/>
<keyword evidence="8" id="KW-1185">Reference proteome</keyword>